<dbReference type="Pfam" id="PF05922">
    <property type="entry name" value="Inhibitor_I9"/>
    <property type="match status" value="1"/>
</dbReference>
<keyword evidence="3 13" id="KW-0645">Protease</keyword>
<accession>A0A8S2B068</accession>
<feature type="signal peptide" evidence="14">
    <location>
        <begin position="1"/>
        <end position="22"/>
    </location>
</feature>
<dbReference type="PROSITE" id="PS00138">
    <property type="entry name" value="SUBTILASE_SER"/>
    <property type="match status" value="1"/>
</dbReference>
<dbReference type="AlphaFoldDB" id="A0A8S2B068"/>
<evidence type="ECO:0000256" key="11">
    <source>
        <dbReference type="ARBA" id="ARBA00023242"/>
    </source>
</evidence>
<evidence type="ECO:0000256" key="9">
    <source>
        <dbReference type="ARBA" id="ARBA00023163"/>
    </source>
</evidence>
<evidence type="ECO:0000256" key="5">
    <source>
        <dbReference type="ARBA" id="ARBA00022801"/>
    </source>
</evidence>
<feature type="active site" description="Charge relay system" evidence="12 13">
    <location>
        <position position="438"/>
    </location>
</feature>
<evidence type="ECO:0000256" key="14">
    <source>
        <dbReference type="SAM" id="SignalP"/>
    </source>
</evidence>
<dbReference type="Pfam" id="PF01429">
    <property type="entry name" value="MBD"/>
    <property type="match status" value="2"/>
</dbReference>
<evidence type="ECO:0000256" key="2">
    <source>
        <dbReference type="ARBA" id="ARBA00011073"/>
    </source>
</evidence>
<dbReference type="FunFam" id="3.30.70.80:FF:000002">
    <property type="entry name" value="Subtilisin-like protease SBT5.3"/>
    <property type="match status" value="1"/>
</dbReference>
<protein>
    <recommendedName>
        <fullName evidence="15">MBD domain-containing protein</fullName>
    </recommendedName>
</protein>
<feature type="active site" description="Charge relay system" evidence="12 13">
    <location>
        <position position="148"/>
    </location>
</feature>
<dbReference type="Gene3D" id="2.60.40.2310">
    <property type="match status" value="1"/>
</dbReference>
<dbReference type="EMBL" id="LR999458">
    <property type="protein sequence ID" value="CAE6250253.1"/>
    <property type="molecule type" value="Genomic_DNA"/>
</dbReference>
<organism evidence="16 17">
    <name type="scientific">Arabidopsis arenosa</name>
    <name type="common">Sand rock-cress</name>
    <name type="synonym">Cardaminopsis arenosa</name>
    <dbReference type="NCBI Taxonomy" id="38785"/>
    <lineage>
        <taxon>Eukaryota</taxon>
        <taxon>Viridiplantae</taxon>
        <taxon>Streptophyta</taxon>
        <taxon>Embryophyta</taxon>
        <taxon>Tracheophyta</taxon>
        <taxon>Spermatophyta</taxon>
        <taxon>Magnoliopsida</taxon>
        <taxon>eudicotyledons</taxon>
        <taxon>Gunneridae</taxon>
        <taxon>Pentapetalae</taxon>
        <taxon>rosids</taxon>
        <taxon>malvids</taxon>
        <taxon>Brassicales</taxon>
        <taxon>Brassicaceae</taxon>
        <taxon>Camelineae</taxon>
        <taxon>Arabidopsis</taxon>
    </lineage>
</organism>
<dbReference type="InterPro" id="IPR037045">
    <property type="entry name" value="S8pro/Inhibitor_I9_sf"/>
</dbReference>
<evidence type="ECO:0000256" key="12">
    <source>
        <dbReference type="PIRSR" id="PIRSR615500-1"/>
    </source>
</evidence>
<dbReference type="PROSITE" id="PS51892">
    <property type="entry name" value="SUBTILASE"/>
    <property type="match status" value="1"/>
</dbReference>
<feature type="chain" id="PRO_5035936093" description="MBD domain-containing protein" evidence="14">
    <location>
        <begin position="23"/>
        <end position="939"/>
    </location>
</feature>
<dbReference type="InterPro" id="IPR015500">
    <property type="entry name" value="Peptidase_S8_subtilisin-rel"/>
</dbReference>
<evidence type="ECO:0000256" key="1">
    <source>
        <dbReference type="ARBA" id="ARBA00004123"/>
    </source>
</evidence>
<dbReference type="Pfam" id="PF00082">
    <property type="entry name" value="Peptidase_S8"/>
    <property type="match status" value="1"/>
</dbReference>
<evidence type="ECO:0000256" key="3">
    <source>
        <dbReference type="ARBA" id="ARBA00022670"/>
    </source>
</evidence>
<reference evidence="16" key="1">
    <citation type="submission" date="2021-01" db="EMBL/GenBank/DDBJ databases">
        <authorList>
            <person name="Bezrukov I."/>
        </authorList>
    </citation>
    <scope>NUCLEOTIDE SEQUENCE</scope>
</reference>
<comment type="subcellular location">
    <subcellularLocation>
        <location evidence="1">Nucleus</location>
    </subcellularLocation>
</comment>
<dbReference type="GO" id="GO:0004252">
    <property type="term" value="F:serine-type endopeptidase activity"/>
    <property type="evidence" value="ECO:0007669"/>
    <property type="project" value="UniProtKB-UniRule"/>
</dbReference>
<feature type="active site" description="Charge relay system" evidence="12 13">
    <location>
        <position position="215"/>
    </location>
</feature>
<dbReference type="SUPFAM" id="SSF54171">
    <property type="entry name" value="DNA-binding domain"/>
    <property type="match status" value="3"/>
</dbReference>
<dbReference type="Pfam" id="PF02225">
    <property type="entry name" value="PA"/>
    <property type="match status" value="1"/>
</dbReference>
<dbReference type="InterPro" id="IPR045051">
    <property type="entry name" value="SBT"/>
</dbReference>
<dbReference type="PRINTS" id="PR00723">
    <property type="entry name" value="SUBTILISIN"/>
</dbReference>
<keyword evidence="17" id="KW-1185">Reference proteome</keyword>
<dbReference type="InterPro" id="IPR003137">
    <property type="entry name" value="PA_domain"/>
</dbReference>
<feature type="domain" description="MBD" evidence="15">
    <location>
        <begin position="742"/>
        <end position="807"/>
    </location>
</feature>
<evidence type="ECO:0000313" key="16">
    <source>
        <dbReference type="EMBL" id="CAE6250253.1"/>
    </source>
</evidence>
<dbReference type="InterPro" id="IPR041469">
    <property type="entry name" value="Subtilisin-like_FN3"/>
</dbReference>
<evidence type="ECO:0000256" key="6">
    <source>
        <dbReference type="ARBA" id="ARBA00022825"/>
    </source>
</evidence>
<dbReference type="InterPro" id="IPR023828">
    <property type="entry name" value="Peptidase_S8_Ser-AS"/>
</dbReference>
<feature type="domain" description="MBD" evidence="15">
    <location>
        <begin position="657"/>
        <end position="728"/>
    </location>
</feature>
<dbReference type="InterPro" id="IPR001739">
    <property type="entry name" value="Methyl_CpG_DNA-bd"/>
</dbReference>
<keyword evidence="6 13" id="KW-0720">Serine protease</keyword>
<evidence type="ECO:0000256" key="7">
    <source>
        <dbReference type="ARBA" id="ARBA00023015"/>
    </source>
</evidence>
<evidence type="ECO:0000256" key="8">
    <source>
        <dbReference type="ARBA" id="ARBA00023125"/>
    </source>
</evidence>
<evidence type="ECO:0000256" key="10">
    <source>
        <dbReference type="ARBA" id="ARBA00023180"/>
    </source>
</evidence>
<dbReference type="PANTHER" id="PTHR10795">
    <property type="entry name" value="PROPROTEIN CONVERTASE SUBTILISIN/KEXIN"/>
    <property type="match status" value="1"/>
</dbReference>
<comment type="similarity">
    <text evidence="2 13">Belongs to the peptidase S8 family.</text>
</comment>
<dbReference type="PROSITE" id="PS50982">
    <property type="entry name" value="MBD"/>
    <property type="match status" value="3"/>
</dbReference>
<keyword evidence="8" id="KW-0238">DNA-binding</keyword>
<dbReference type="Pfam" id="PF17766">
    <property type="entry name" value="fn3_6"/>
    <property type="match status" value="1"/>
</dbReference>
<keyword evidence="5 13" id="KW-0378">Hydrolase</keyword>
<dbReference type="GO" id="GO:0006508">
    <property type="term" value="P:proteolysis"/>
    <property type="evidence" value="ECO:0007669"/>
    <property type="project" value="UniProtKB-KW"/>
</dbReference>
<evidence type="ECO:0000259" key="15">
    <source>
        <dbReference type="PROSITE" id="PS50982"/>
    </source>
</evidence>
<dbReference type="InterPro" id="IPR046450">
    <property type="entry name" value="PA_dom_sf"/>
</dbReference>
<proteinExistence type="inferred from homology"/>
<gene>
    <name evidence="16" type="ORF">AARE701A_LOCUS21956</name>
</gene>
<dbReference type="Proteomes" id="UP000682877">
    <property type="component" value="Chromosome 8"/>
</dbReference>
<keyword evidence="4 14" id="KW-0732">Signal</keyword>
<dbReference type="FunFam" id="3.30.890.10:FF:000019">
    <property type="entry name" value="Methyl-CpG-binding domain-containing protein 7"/>
    <property type="match status" value="1"/>
</dbReference>
<evidence type="ECO:0000313" key="17">
    <source>
        <dbReference type="Proteomes" id="UP000682877"/>
    </source>
</evidence>
<dbReference type="CDD" id="cd01396">
    <property type="entry name" value="MeCP2_MBD"/>
    <property type="match status" value="1"/>
</dbReference>
<keyword evidence="10" id="KW-0325">Glycoprotein</keyword>
<keyword evidence="9" id="KW-0804">Transcription</keyword>
<evidence type="ECO:0000256" key="13">
    <source>
        <dbReference type="PROSITE-ProRule" id="PRU01240"/>
    </source>
</evidence>
<dbReference type="SUPFAM" id="SSF52025">
    <property type="entry name" value="PA domain"/>
    <property type="match status" value="1"/>
</dbReference>
<dbReference type="InterPro" id="IPR016177">
    <property type="entry name" value="DNA-bd_dom_sf"/>
</dbReference>
<dbReference type="Gene3D" id="3.40.50.200">
    <property type="entry name" value="Peptidase S8/S53 domain"/>
    <property type="match status" value="2"/>
</dbReference>
<keyword evidence="7" id="KW-0805">Transcription regulation</keyword>
<dbReference type="InterPro" id="IPR036852">
    <property type="entry name" value="Peptidase_S8/S53_dom_sf"/>
</dbReference>
<dbReference type="Gene3D" id="3.30.70.80">
    <property type="entry name" value="Peptidase S8 propeptide/proteinase inhibitor I9"/>
    <property type="match status" value="1"/>
</dbReference>
<dbReference type="GO" id="GO:0003677">
    <property type="term" value="F:DNA binding"/>
    <property type="evidence" value="ECO:0007669"/>
    <property type="project" value="UniProtKB-KW"/>
</dbReference>
<feature type="domain" description="MBD" evidence="15">
    <location>
        <begin position="808"/>
        <end position="881"/>
    </location>
</feature>
<dbReference type="FunFam" id="2.60.40.2310:FF:000001">
    <property type="entry name" value="Subtilisin-like protease SBT1.5"/>
    <property type="match status" value="1"/>
</dbReference>
<keyword evidence="11" id="KW-0539">Nucleus</keyword>
<dbReference type="InterPro" id="IPR000209">
    <property type="entry name" value="Peptidase_S8/S53_dom"/>
</dbReference>
<dbReference type="Gene3D" id="3.30.890.10">
    <property type="entry name" value="Methyl-cpg-binding Protein 2, Chain A"/>
    <property type="match status" value="3"/>
</dbReference>
<dbReference type="GO" id="GO:0005634">
    <property type="term" value="C:nucleus"/>
    <property type="evidence" value="ECO:0007669"/>
    <property type="project" value="UniProtKB-SubCell"/>
</dbReference>
<evidence type="ECO:0000256" key="4">
    <source>
        <dbReference type="ARBA" id="ARBA00022729"/>
    </source>
</evidence>
<dbReference type="SUPFAM" id="SSF52743">
    <property type="entry name" value="Subtilisin-like"/>
    <property type="match status" value="1"/>
</dbReference>
<name>A0A8S2B068_ARAAE</name>
<dbReference type="InterPro" id="IPR010259">
    <property type="entry name" value="S8pro/Inhibitor_I9"/>
</dbReference>
<sequence length="939" mass="103868">MSLQSLSSLILIVTLFSSPAFALKKSYIVYLGSHAHPPQISSAHLDGVAHSHRTFLASFVGSHENAQEAIFYSYKRHINGFAAVLDENEAAEIAKHPDVVSVLPNKGRKLHTTHSWNFMLLEKNGVVHKSSLWNKAGYGQDTIIANLDTGVWPESKSFSDEGYGAVPARWKGRCHKDVPCNRKLIGARYFNKGYLAFTGLPSNASLETCRDHDGHGSHTLSTAAVGASSMDREFQAFVELNNGQSFKGTSLSKPLPEDKMYNLISAEEAKVSNGNATDALLCKKGSLDPEKVKGKIVVCLRGDNARVDKGQQALAAGAAGMILCNDKASGNEIISDAHVLPASQIDYKDGEALFSYLSSTKDPKGYIKAPTATLNTKPAPFMASFSSRGPNSITPGILKPDITAPGVNIIAAFTEATSPTDLDSDHRRTPFNTESGTSMSCPHISGVVGLLKTLHPQWSPAAIRSAIMTTSRTRDNRRKPMVDESFKKANPFSYGSGHVQPNKAAHPGLVYDLTTGDYLDFLCAVGYNNTVVQLFAEDPQYTCRQGANLLDFNYPSITVPNLTDSITVTRKLTNVGPPATYNAHFREPLGVSVSVDPKQLTFNKTGEVKTFQMTLRPKSAKPSGYVFGELTWTDSHHYTRSSSSPSPDHRRESQLQIADPTSFCGKILPGWTVVNRPRSSRNGSVDTYFIEPGTGRQFSSLEAIHRHLAREVNDRRLTRAPSFFQDMTRVYEGSRIKQDHRRVEYASKGFRLPRGWSVEEVPRKNSHYIDKYYVERKTGKRFRSLVSVERYLRESGNRIDQQLMVLQNRRGHSKDFSLPDGWIVEEKPRRNSSHIDRSYIEPGTGNKFRSMAAVERYLQAVENSTVNMVHSEQLALLMNRNGTRFQNEVIDPNPPKKVKWVLTGPGGDKFTANVSGSDVSSLVKQTWSEAFVSLIQDRS</sequence>